<dbReference type="AlphaFoldDB" id="A0A9J5Y3Z4"/>
<comment type="caution">
    <text evidence="1">The sequence shown here is derived from an EMBL/GenBank/DDBJ whole genome shotgun (WGS) entry which is preliminary data.</text>
</comment>
<evidence type="ECO:0000313" key="2">
    <source>
        <dbReference type="Proteomes" id="UP000824120"/>
    </source>
</evidence>
<keyword evidence="2" id="KW-1185">Reference proteome</keyword>
<evidence type="ECO:0000313" key="1">
    <source>
        <dbReference type="EMBL" id="KAG5595129.1"/>
    </source>
</evidence>
<organism evidence="1 2">
    <name type="scientific">Solanum commersonii</name>
    <name type="common">Commerson's wild potato</name>
    <name type="synonym">Commerson's nightshade</name>
    <dbReference type="NCBI Taxonomy" id="4109"/>
    <lineage>
        <taxon>Eukaryota</taxon>
        <taxon>Viridiplantae</taxon>
        <taxon>Streptophyta</taxon>
        <taxon>Embryophyta</taxon>
        <taxon>Tracheophyta</taxon>
        <taxon>Spermatophyta</taxon>
        <taxon>Magnoliopsida</taxon>
        <taxon>eudicotyledons</taxon>
        <taxon>Gunneridae</taxon>
        <taxon>Pentapetalae</taxon>
        <taxon>asterids</taxon>
        <taxon>lamiids</taxon>
        <taxon>Solanales</taxon>
        <taxon>Solanaceae</taxon>
        <taxon>Solanoideae</taxon>
        <taxon>Solaneae</taxon>
        <taxon>Solanum</taxon>
    </lineage>
</organism>
<reference evidence="1 2" key="1">
    <citation type="submission" date="2020-09" db="EMBL/GenBank/DDBJ databases">
        <title>De no assembly of potato wild relative species, Solanum commersonii.</title>
        <authorList>
            <person name="Cho K."/>
        </authorList>
    </citation>
    <scope>NUCLEOTIDE SEQUENCE [LARGE SCALE GENOMIC DNA]</scope>
    <source>
        <strain evidence="1">LZ3.2</strain>
        <tissue evidence="1">Leaf</tissue>
    </source>
</reference>
<dbReference type="Proteomes" id="UP000824120">
    <property type="component" value="Chromosome 7"/>
</dbReference>
<dbReference type="EMBL" id="JACXVP010000007">
    <property type="protein sequence ID" value="KAG5595129.1"/>
    <property type="molecule type" value="Genomic_DNA"/>
</dbReference>
<gene>
    <name evidence="1" type="ORF">H5410_036361</name>
</gene>
<sequence length="65" mass="7485">MTDVMWQAYTNELYNSALNYWGIINTLLALEIIRSVVTEVRPSQSALTLLIARAYNRQIWASLHS</sequence>
<proteinExistence type="predicted"/>
<protein>
    <submittedName>
        <fullName evidence="1">Uncharacterized protein</fullName>
    </submittedName>
</protein>
<name>A0A9J5Y3Z4_SOLCO</name>
<accession>A0A9J5Y3Z4</accession>